<reference evidence="2" key="1">
    <citation type="journal article" date="2022" name="Int. J. Mol. Sci.">
        <title>Draft Genome of Tanacetum Coccineum: Genomic Comparison of Closely Related Tanacetum-Family Plants.</title>
        <authorList>
            <person name="Yamashiro T."/>
            <person name="Shiraishi A."/>
            <person name="Nakayama K."/>
            <person name="Satake H."/>
        </authorList>
    </citation>
    <scope>NUCLEOTIDE SEQUENCE</scope>
</reference>
<evidence type="ECO:0000313" key="3">
    <source>
        <dbReference type="Proteomes" id="UP001151760"/>
    </source>
</evidence>
<name>A0ABQ5CZ43_9ASTR</name>
<dbReference type="Proteomes" id="UP001151760">
    <property type="component" value="Unassembled WGS sequence"/>
</dbReference>
<evidence type="ECO:0000256" key="1">
    <source>
        <dbReference type="SAM" id="MobiDB-lite"/>
    </source>
</evidence>
<organism evidence="2 3">
    <name type="scientific">Tanacetum coccineum</name>
    <dbReference type="NCBI Taxonomy" id="301880"/>
    <lineage>
        <taxon>Eukaryota</taxon>
        <taxon>Viridiplantae</taxon>
        <taxon>Streptophyta</taxon>
        <taxon>Embryophyta</taxon>
        <taxon>Tracheophyta</taxon>
        <taxon>Spermatophyta</taxon>
        <taxon>Magnoliopsida</taxon>
        <taxon>eudicotyledons</taxon>
        <taxon>Gunneridae</taxon>
        <taxon>Pentapetalae</taxon>
        <taxon>asterids</taxon>
        <taxon>campanulids</taxon>
        <taxon>Asterales</taxon>
        <taxon>Asteraceae</taxon>
        <taxon>Asteroideae</taxon>
        <taxon>Anthemideae</taxon>
        <taxon>Anthemidinae</taxon>
        <taxon>Tanacetum</taxon>
    </lineage>
</organism>
<evidence type="ECO:0000313" key="2">
    <source>
        <dbReference type="EMBL" id="GJT30134.1"/>
    </source>
</evidence>
<keyword evidence="3" id="KW-1185">Reference proteome</keyword>
<protein>
    <submittedName>
        <fullName evidence="2">Uncharacterized protein</fullName>
    </submittedName>
</protein>
<feature type="region of interest" description="Disordered" evidence="1">
    <location>
        <begin position="1"/>
        <end position="46"/>
    </location>
</feature>
<reference evidence="2" key="2">
    <citation type="submission" date="2022-01" db="EMBL/GenBank/DDBJ databases">
        <authorList>
            <person name="Yamashiro T."/>
            <person name="Shiraishi A."/>
            <person name="Satake H."/>
            <person name="Nakayama K."/>
        </authorList>
    </citation>
    <scope>NUCLEOTIDE SEQUENCE</scope>
</reference>
<comment type="caution">
    <text evidence="2">The sequence shown here is derived from an EMBL/GenBank/DDBJ whole genome shotgun (WGS) entry which is preliminary data.</text>
</comment>
<sequence length="185" mass="21453">MGEFGTGYQENDKNKHKTGQNRAQDWKERKKTSPTVPSDFIGPARNPFYGSGQPMLSKAQSQAHIQYLTELFSKYYPPSHTGRKKEVNRIDTDGERDPTNVEFAKWLASKFTNHLTMDSYTKNALWIYWKKGNDEEVLTNEELSGLEEENTGEENEIAEIFKIETDIFHFETPLCKAFKELNYLL</sequence>
<gene>
    <name evidence="2" type="ORF">Tco_0910409</name>
</gene>
<accession>A0ABQ5CZ43</accession>
<dbReference type="EMBL" id="BQNB010014600">
    <property type="protein sequence ID" value="GJT30134.1"/>
    <property type="molecule type" value="Genomic_DNA"/>
</dbReference>
<proteinExistence type="predicted"/>